<evidence type="ECO:0000313" key="2">
    <source>
        <dbReference type="Proteomes" id="UP000232323"/>
    </source>
</evidence>
<name>A0A250XQW0_9CHLO</name>
<comment type="caution">
    <text evidence="1">The sequence shown here is derived from an EMBL/GenBank/DDBJ whole genome shotgun (WGS) entry which is preliminary data.</text>
</comment>
<protein>
    <submittedName>
        <fullName evidence="1">Uncharacterized protein</fullName>
    </submittedName>
</protein>
<organism evidence="1 2">
    <name type="scientific">Chlamydomonas eustigma</name>
    <dbReference type="NCBI Taxonomy" id="1157962"/>
    <lineage>
        <taxon>Eukaryota</taxon>
        <taxon>Viridiplantae</taxon>
        <taxon>Chlorophyta</taxon>
        <taxon>core chlorophytes</taxon>
        <taxon>Chlorophyceae</taxon>
        <taxon>CS clade</taxon>
        <taxon>Chlamydomonadales</taxon>
        <taxon>Chlamydomonadaceae</taxon>
        <taxon>Chlamydomonas</taxon>
    </lineage>
</organism>
<gene>
    <name evidence="1" type="ORF">CEUSTIGMA_g12864.t1</name>
</gene>
<proteinExistence type="predicted"/>
<dbReference type="EMBL" id="BEGY01000169">
    <property type="protein sequence ID" value="GAX85448.1"/>
    <property type="molecule type" value="Genomic_DNA"/>
</dbReference>
<keyword evidence="2" id="KW-1185">Reference proteome</keyword>
<dbReference type="AlphaFoldDB" id="A0A250XQW0"/>
<reference evidence="1 2" key="1">
    <citation type="submission" date="2017-08" db="EMBL/GenBank/DDBJ databases">
        <title>Acidophilic green algal genome provides insights into adaptation to an acidic environment.</title>
        <authorList>
            <person name="Hirooka S."/>
            <person name="Hirose Y."/>
            <person name="Kanesaki Y."/>
            <person name="Higuchi S."/>
            <person name="Fujiwara T."/>
            <person name="Onuma R."/>
            <person name="Era A."/>
            <person name="Ohbayashi R."/>
            <person name="Uzuka A."/>
            <person name="Nozaki H."/>
            <person name="Yoshikawa H."/>
            <person name="Miyagishima S.Y."/>
        </authorList>
    </citation>
    <scope>NUCLEOTIDE SEQUENCE [LARGE SCALE GENOMIC DNA]</scope>
    <source>
        <strain evidence="1 2">NIES-2499</strain>
    </source>
</reference>
<sequence>MNLTFDAVLRQKDMCMVESRLSQLATLLPDMANKLERMRVDILYSLLQDLEGVSSKLLLLRELMPGVNVSQFVTKWPSIVLECDEDTITRRFQLMREQLPGLRVERLLEEEPLLFKADIPLLLSNIKRVLPHANPLQILASQPQMVLDMASAGLDSALDVEGFGNHAEHKQD</sequence>
<accession>A0A250XQW0</accession>
<dbReference type="Proteomes" id="UP000232323">
    <property type="component" value="Unassembled WGS sequence"/>
</dbReference>
<evidence type="ECO:0000313" key="1">
    <source>
        <dbReference type="EMBL" id="GAX85448.1"/>
    </source>
</evidence>
<dbReference type="OrthoDB" id="528365at2759"/>